<evidence type="ECO:0000313" key="2">
    <source>
        <dbReference type="EMBL" id="RPB19172.1"/>
    </source>
</evidence>
<organism evidence="2 3">
    <name type="scientific">Terfezia boudieri ATCC MYA-4762</name>
    <dbReference type="NCBI Taxonomy" id="1051890"/>
    <lineage>
        <taxon>Eukaryota</taxon>
        <taxon>Fungi</taxon>
        <taxon>Dikarya</taxon>
        <taxon>Ascomycota</taxon>
        <taxon>Pezizomycotina</taxon>
        <taxon>Pezizomycetes</taxon>
        <taxon>Pezizales</taxon>
        <taxon>Pezizaceae</taxon>
        <taxon>Terfezia</taxon>
    </lineage>
</organism>
<reference evidence="2 3" key="1">
    <citation type="journal article" date="2018" name="Nat. Ecol. Evol.">
        <title>Pezizomycetes genomes reveal the molecular basis of ectomycorrhizal truffle lifestyle.</title>
        <authorList>
            <person name="Murat C."/>
            <person name="Payen T."/>
            <person name="Noel B."/>
            <person name="Kuo A."/>
            <person name="Morin E."/>
            <person name="Chen J."/>
            <person name="Kohler A."/>
            <person name="Krizsan K."/>
            <person name="Balestrini R."/>
            <person name="Da Silva C."/>
            <person name="Montanini B."/>
            <person name="Hainaut M."/>
            <person name="Levati E."/>
            <person name="Barry K.W."/>
            <person name="Belfiori B."/>
            <person name="Cichocki N."/>
            <person name="Clum A."/>
            <person name="Dockter R.B."/>
            <person name="Fauchery L."/>
            <person name="Guy J."/>
            <person name="Iotti M."/>
            <person name="Le Tacon F."/>
            <person name="Lindquist E.A."/>
            <person name="Lipzen A."/>
            <person name="Malagnac F."/>
            <person name="Mello A."/>
            <person name="Molinier V."/>
            <person name="Miyauchi S."/>
            <person name="Poulain J."/>
            <person name="Riccioni C."/>
            <person name="Rubini A."/>
            <person name="Sitrit Y."/>
            <person name="Splivallo R."/>
            <person name="Traeger S."/>
            <person name="Wang M."/>
            <person name="Zifcakova L."/>
            <person name="Wipf D."/>
            <person name="Zambonelli A."/>
            <person name="Paolocci F."/>
            <person name="Nowrousian M."/>
            <person name="Ottonello S."/>
            <person name="Baldrian P."/>
            <person name="Spatafora J.W."/>
            <person name="Henrissat B."/>
            <person name="Nagy L.G."/>
            <person name="Aury J.M."/>
            <person name="Wincker P."/>
            <person name="Grigoriev I.V."/>
            <person name="Bonfante P."/>
            <person name="Martin F.M."/>
        </authorList>
    </citation>
    <scope>NUCLEOTIDE SEQUENCE [LARGE SCALE GENOMIC DNA]</scope>
    <source>
        <strain evidence="2 3">ATCC MYA-4762</strain>
    </source>
</reference>
<protein>
    <submittedName>
        <fullName evidence="2">Uncharacterized protein</fullName>
    </submittedName>
</protein>
<sequence length="164" mass="18821">MSNKKTMPAIPDSPKTQNPPKSKTLKPTPPSSKNPDSEMSAEGQKHLNYMYDTINEMLAKLKEDKMERKKSRLSRKKEKSPMGEDHGLFTQLQEMINQDKYLLNPGNQGDDKNPETICKIFQHHEFKGKGKGKLEVKINKREEGEGEEVETPLRSPQECYPYCI</sequence>
<evidence type="ECO:0000313" key="3">
    <source>
        <dbReference type="Proteomes" id="UP000267821"/>
    </source>
</evidence>
<feature type="compositionally biased region" description="Basic residues" evidence="1">
    <location>
        <begin position="68"/>
        <end position="78"/>
    </location>
</feature>
<evidence type="ECO:0000256" key="1">
    <source>
        <dbReference type="SAM" id="MobiDB-lite"/>
    </source>
</evidence>
<dbReference type="OrthoDB" id="10492616at2759"/>
<keyword evidence="3" id="KW-1185">Reference proteome</keyword>
<feature type="region of interest" description="Disordered" evidence="1">
    <location>
        <begin position="1"/>
        <end position="46"/>
    </location>
</feature>
<dbReference type="InParanoid" id="A0A3N4LCH4"/>
<dbReference type="AlphaFoldDB" id="A0A3N4LCH4"/>
<dbReference type="EMBL" id="ML121596">
    <property type="protein sequence ID" value="RPB19172.1"/>
    <property type="molecule type" value="Genomic_DNA"/>
</dbReference>
<gene>
    <name evidence="2" type="ORF">L211DRAFT_899000</name>
</gene>
<feature type="region of interest" description="Disordered" evidence="1">
    <location>
        <begin position="62"/>
        <end position="86"/>
    </location>
</feature>
<proteinExistence type="predicted"/>
<accession>A0A3N4LCH4</accession>
<dbReference type="Proteomes" id="UP000267821">
    <property type="component" value="Unassembled WGS sequence"/>
</dbReference>
<name>A0A3N4LCH4_9PEZI</name>